<proteinExistence type="predicted"/>
<evidence type="ECO:0000313" key="3">
    <source>
        <dbReference type="Proteomes" id="UP001281761"/>
    </source>
</evidence>
<evidence type="ECO:0000256" key="1">
    <source>
        <dbReference type="SAM" id="MobiDB-lite"/>
    </source>
</evidence>
<feature type="compositionally biased region" description="Low complexity" evidence="1">
    <location>
        <begin position="96"/>
        <end position="120"/>
    </location>
</feature>
<dbReference type="EMBL" id="JARBJD010000300">
    <property type="protein sequence ID" value="KAK2944420.1"/>
    <property type="molecule type" value="Genomic_DNA"/>
</dbReference>
<name>A0ABQ9WY24_9EUKA</name>
<protein>
    <submittedName>
        <fullName evidence="2">Uncharacterized protein</fullName>
    </submittedName>
</protein>
<reference evidence="2 3" key="1">
    <citation type="journal article" date="2022" name="bioRxiv">
        <title>Genomics of Preaxostyla Flagellates Illuminates Evolutionary Transitions and the Path Towards Mitochondrial Loss.</title>
        <authorList>
            <person name="Novak L.V.F."/>
            <person name="Treitli S.C."/>
            <person name="Pyrih J."/>
            <person name="Halakuc P."/>
            <person name="Pipaliya S.V."/>
            <person name="Vacek V."/>
            <person name="Brzon O."/>
            <person name="Soukal P."/>
            <person name="Eme L."/>
            <person name="Dacks J.B."/>
            <person name="Karnkowska A."/>
            <person name="Elias M."/>
            <person name="Hampl V."/>
        </authorList>
    </citation>
    <scope>NUCLEOTIDE SEQUENCE [LARGE SCALE GENOMIC DNA]</scope>
    <source>
        <strain evidence="2">NAU3</strain>
        <tissue evidence="2">Gut</tissue>
    </source>
</reference>
<accession>A0ABQ9WY24</accession>
<gene>
    <name evidence="2" type="ORF">BLNAU_20675</name>
</gene>
<feature type="region of interest" description="Disordered" evidence="1">
    <location>
        <begin position="84"/>
        <end position="123"/>
    </location>
</feature>
<organism evidence="2 3">
    <name type="scientific">Blattamonas nauphoetae</name>
    <dbReference type="NCBI Taxonomy" id="2049346"/>
    <lineage>
        <taxon>Eukaryota</taxon>
        <taxon>Metamonada</taxon>
        <taxon>Preaxostyla</taxon>
        <taxon>Oxymonadida</taxon>
        <taxon>Blattamonas</taxon>
    </lineage>
</organism>
<keyword evidence="3" id="KW-1185">Reference proteome</keyword>
<evidence type="ECO:0000313" key="2">
    <source>
        <dbReference type="EMBL" id="KAK2944420.1"/>
    </source>
</evidence>
<sequence>MPPFFNNLPIRPKRLHPTAIPTKQDIELKQHDDQHSSLFKFGTDRFGQPDDSDCASSFRAFLAKQLAVVASVVECDSARMLPRHPSAITHPERTCHTPTTPSPSLHSPWASRRPSSPPHASADERDWPYLCELSAASNTRSGEWASGGSERVLQVRENRASESRLSQPGHADLFPSRYTRLPREYTPSTPFLNWSKQKDRSRNGYSPIFKSLVKMMKKGYVFDGEQQLEAVKLLDILHRLAHDFGWDLPVRLFPHRINKIQAFVDHMLIIFTCPYEIVATAGLSPFAEVIQFASIDFRFSFVQKGWIGRLMLIFEPLTRHFEGTEEFLDALIRILNADSIAHSLKRTLLFGASERQKKIDASQNVGHGPSLDLNINMDSTPRTDQFFIKRTNDADWGR</sequence>
<dbReference type="Proteomes" id="UP001281761">
    <property type="component" value="Unassembled WGS sequence"/>
</dbReference>
<comment type="caution">
    <text evidence="2">The sequence shown here is derived from an EMBL/GenBank/DDBJ whole genome shotgun (WGS) entry which is preliminary data.</text>
</comment>